<dbReference type="Pfam" id="PF21787">
    <property type="entry name" value="TNP-like_RNaseH_N"/>
    <property type="match status" value="1"/>
</dbReference>
<evidence type="ECO:0000256" key="1">
    <source>
        <dbReference type="SAM" id="MobiDB-lite"/>
    </source>
</evidence>
<organism evidence="3 4">
    <name type="scientific">Trachymyrmex septentrionalis</name>
    <dbReference type="NCBI Taxonomy" id="34720"/>
    <lineage>
        <taxon>Eukaryota</taxon>
        <taxon>Metazoa</taxon>
        <taxon>Ecdysozoa</taxon>
        <taxon>Arthropoda</taxon>
        <taxon>Hexapoda</taxon>
        <taxon>Insecta</taxon>
        <taxon>Pterygota</taxon>
        <taxon>Neoptera</taxon>
        <taxon>Endopterygota</taxon>
        <taxon>Hymenoptera</taxon>
        <taxon>Apocrita</taxon>
        <taxon>Aculeata</taxon>
        <taxon>Formicoidea</taxon>
        <taxon>Formicidae</taxon>
        <taxon>Myrmicinae</taxon>
        <taxon>Trachymyrmex</taxon>
    </lineage>
</organism>
<name>A0A151JXY6_9HYME</name>
<proteinExistence type="predicted"/>
<dbReference type="EMBL" id="KQ981546">
    <property type="protein sequence ID" value="KYN40043.1"/>
    <property type="molecule type" value="Genomic_DNA"/>
</dbReference>
<evidence type="ECO:0000313" key="4">
    <source>
        <dbReference type="Proteomes" id="UP000078541"/>
    </source>
</evidence>
<evidence type="ECO:0000313" key="3">
    <source>
        <dbReference type="EMBL" id="KYN40043.1"/>
    </source>
</evidence>
<feature type="domain" description="Transposable element P transposase-like RNase H" evidence="2">
    <location>
        <begin position="44"/>
        <end position="159"/>
    </location>
</feature>
<dbReference type="Proteomes" id="UP000078541">
    <property type="component" value="Unassembled WGS sequence"/>
</dbReference>
<protein>
    <recommendedName>
        <fullName evidence="2">Transposable element P transposase-like RNase H domain-containing protein</fullName>
    </recommendedName>
</protein>
<evidence type="ECO:0000259" key="2">
    <source>
        <dbReference type="Pfam" id="PF21787"/>
    </source>
</evidence>
<sequence>MLDEKILALSLFKQSGSCYKLLSKLFVLPSTTTLKYLLQKISLPGINKLVFEHLRQCIAQMNNERNKLCVLMWDKMSLENISLQYDRLNDKIVGFEDWGHRRTSLIADHVLVFMIRGNSKSVQLLRCIKEIIKELTQAGLTVVATVCAQGGPNMTIIKNFIEDSKRKCIQTNQEYRDTIELFEQNIVPIYDPPHLLKGIRNNLLFKNLEFNVNNSQTNSKIKVSPSLNNNQEHINLPNYNDEQEFLLDEVYDSSEVVADNEDFVDTGEQEGMQPLSFDSDDSSDDANDMNIEYCSRIIVNLNVFSGMTSKQLIDTESSPFKT</sequence>
<reference evidence="3 4" key="1">
    <citation type="submission" date="2016-03" db="EMBL/GenBank/DDBJ databases">
        <title>Trachymyrmex septentrionalis WGS genome.</title>
        <authorList>
            <person name="Nygaard S."/>
            <person name="Hu H."/>
            <person name="Boomsma J."/>
            <person name="Zhang G."/>
        </authorList>
    </citation>
    <scope>NUCLEOTIDE SEQUENCE [LARGE SCALE GENOMIC DNA]</scope>
    <source>
        <strain evidence="3">Tsep2-gDNA-1</strain>
        <tissue evidence="3">Whole body</tissue>
    </source>
</reference>
<feature type="region of interest" description="Disordered" evidence="1">
    <location>
        <begin position="264"/>
        <end position="284"/>
    </location>
</feature>
<dbReference type="AlphaFoldDB" id="A0A151JXY6"/>
<accession>A0A151JXY6</accession>
<gene>
    <name evidence="3" type="ORF">ALC56_05570</name>
</gene>
<dbReference type="InterPro" id="IPR048365">
    <property type="entry name" value="TNP-like_RNaseH_N"/>
</dbReference>
<keyword evidence="4" id="KW-1185">Reference proteome</keyword>